<gene>
    <name evidence="1" type="ORF">CBM2586_A10249</name>
</gene>
<proteinExistence type="predicted"/>
<dbReference type="EMBL" id="OFSN01000001">
    <property type="protein sequence ID" value="SOY40284.1"/>
    <property type="molecule type" value="Genomic_DNA"/>
</dbReference>
<comment type="caution">
    <text evidence="1">The sequence shown here is derived from an EMBL/GenBank/DDBJ whole genome shotgun (WGS) entry which is preliminary data.</text>
</comment>
<dbReference type="Proteomes" id="UP000257016">
    <property type="component" value="Unassembled WGS sequence"/>
</dbReference>
<reference evidence="1" key="1">
    <citation type="submission" date="2018-01" db="EMBL/GenBank/DDBJ databases">
        <authorList>
            <person name="Clerissi C."/>
        </authorList>
    </citation>
    <scope>NUCLEOTIDE SEQUENCE</scope>
    <source>
        <strain evidence="1">Cupriavidus taiwanensis LMG 19430</strain>
    </source>
</reference>
<protein>
    <submittedName>
        <fullName evidence="1">Uncharacterized protein</fullName>
    </submittedName>
</protein>
<sequence length="74" mass="8098">MCISSVLFASAQTSHDALNPKYRPTANRSNFVHQSHLVTPVATTLVPYGQTMSAQFATSGQHYDGVAENRVIYL</sequence>
<evidence type="ECO:0000313" key="1">
    <source>
        <dbReference type="EMBL" id="SOY40284.1"/>
    </source>
</evidence>
<accession>A0A375B9L4</accession>
<dbReference type="AlphaFoldDB" id="A0A375B9L4"/>
<organism evidence="1">
    <name type="scientific">Cupriavidus taiwanensis</name>
    <dbReference type="NCBI Taxonomy" id="164546"/>
    <lineage>
        <taxon>Bacteria</taxon>
        <taxon>Pseudomonadati</taxon>
        <taxon>Pseudomonadota</taxon>
        <taxon>Betaproteobacteria</taxon>
        <taxon>Burkholderiales</taxon>
        <taxon>Burkholderiaceae</taxon>
        <taxon>Cupriavidus</taxon>
    </lineage>
</organism>
<name>A0A375B9L4_9BURK</name>